<dbReference type="GO" id="GO:0003677">
    <property type="term" value="F:DNA binding"/>
    <property type="evidence" value="ECO:0007669"/>
    <property type="project" value="UniProtKB-KW"/>
</dbReference>
<name>A0A2V0PCS1_9CHLO</name>
<dbReference type="GO" id="GO:0006310">
    <property type="term" value="P:DNA recombination"/>
    <property type="evidence" value="ECO:0007669"/>
    <property type="project" value="TreeGrafter"/>
</dbReference>
<keyword evidence="7" id="KW-0547">Nucleotide-binding</keyword>
<evidence type="ECO:0000256" key="3">
    <source>
        <dbReference type="ARBA" id="ARBA00023235"/>
    </source>
</evidence>
<comment type="catalytic activity">
    <reaction evidence="4">
        <text>Couples ATP hydrolysis with the unwinding of duplex DNA by translocating in the 3'-5' direction.</text>
        <dbReference type="EC" id="5.6.2.4"/>
    </reaction>
</comment>
<keyword evidence="8" id="KW-1185">Reference proteome</keyword>
<dbReference type="AlphaFoldDB" id="A0A2V0PCS1"/>
<evidence type="ECO:0000256" key="4">
    <source>
        <dbReference type="ARBA" id="ARBA00034617"/>
    </source>
</evidence>
<dbReference type="Gene3D" id="3.40.50.300">
    <property type="entry name" value="P-loop containing nucleotide triphosphate hydrolases"/>
    <property type="match status" value="1"/>
</dbReference>
<evidence type="ECO:0000256" key="1">
    <source>
        <dbReference type="ARBA" id="ARBA00005446"/>
    </source>
</evidence>
<dbReference type="GO" id="GO:0043138">
    <property type="term" value="F:3'-5' DNA helicase activity"/>
    <property type="evidence" value="ECO:0007669"/>
    <property type="project" value="UniProtKB-EC"/>
</dbReference>
<evidence type="ECO:0000313" key="7">
    <source>
        <dbReference type="EMBL" id="GBF97648.1"/>
    </source>
</evidence>
<evidence type="ECO:0000259" key="6">
    <source>
        <dbReference type="Pfam" id="PF00270"/>
    </source>
</evidence>
<dbReference type="GO" id="GO:0005737">
    <property type="term" value="C:cytoplasm"/>
    <property type="evidence" value="ECO:0007669"/>
    <property type="project" value="TreeGrafter"/>
</dbReference>
<dbReference type="EC" id="5.6.2.4" evidence="5"/>
<evidence type="ECO:0000256" key="2">
    <source>
        <dbReference type="ARBA" id="ARBA00023125"/>
    </source>
</evidence>
<keyword evidence="7" id="KW-0067">ATP-binding</keyword>
<dbReference type="PANTHER" id="PTHR13710:SF105">
    <property type="entry name" value="ATP-DEPENDENT DNA HELICASE Q1"/>
    <property type="match status" value="1"/>
</dbReference>
<organism evidence="7 8">
    <name type="scientific">Raphidocelis subcapitata</name>
    <dbReference type="NCBI Taxonomy" id="307507"/>
    <lineage>
        <taxon>Eukaryota</taxon>
        <taxon>Viridiplantae</taxon>
        <taxon>Chlorophyta</taxon>
        <taxon>core chlorophytes</taxon>
        <taxon>Chlorophyceae</taxon>
        <taxon>CS clade</taxon>
        <taxon>Sphaeropleales</taxon>
        <taxon>Selenastraceae</taxon>
        <taxon>Raphidocelis</taxon>
    </lineage>
</organism>
<keyword evidence="2" id="KW-0238">DNA-binding</keyword>
<dbReference type="InterPro" id="IPR011545">
    <property type="entry name" value="DEAD/DEAH_box_helicase_dom"/>
</dbReference>
<protein>
    <recommendedName>
        <fullName evidence="5">DNA 3'-5' helicase</fullName>
        <ecNumber evidence="5">5.6.2.4</ecNumber>
    </recommendedName>
</protein>
<gene>
    <name evidence="7" type="ORF">Rsub_10524</name>
</gene>
<keyword evidence="7" id="KW-0347">Helicase</keyword>
<evidence type="ECO:0000256" key="5">
    <source>
        <dbReference type="ARBA" id="ARBA00034808"/>
    </source>
</evidence>
<evidence type="ECO:0000313" key="8">
    <source>
        <dbReference type="Proteomes" id="UP000247498"/>
    </source>
</evidence>
<proteinExistence type="inferred from homology"/>
<dbReference type="GO" id="GO:0005694">
    <property type="term" value="C:chromosome"/>
    <property type="evidence" value="ECO:0007669"/>
    <property type="project" value="TreeGrafter"/>
</dbReference>
<reference evidence="7 8" key="1">
    <citation type="journal article" date="2018" name="Sci. Rep.">
        <title>Raphidocelis subcapitata (=Pseudokirchneriella subcapitata) provides an insight into genome evolution and environmental adaptations in the Sphaeropleales.</title>
        <authorList>
            <person name="Suzuki S."/>
            <person name="Yamaguchi H."/>
            <person name="Nakajima N."/>
            <person name="Kawachi M."/>
        </authorList>
    </citation>
    <scope>NUCLEOTIDE SEQUENCE [LARGE SCALE GENOMIC DNA]</scope>
    <source>
        <strain evidence="7 8">NIES-35</strain>
    </source>
</reference>
<keyword evidence="3" id="KW-0413">Isomerase</keyword>
<dbReference type="GO" id="GO:0009378">
    <property type="term" value="F:four-way junction helicase activity"/>
    <property type="evidence" value="ECO:0007669"/>
    <property type="project" value="TreeGrafter"/>
</dbReference>
<keyword evidence="7" id="KW-0378">Hydrolase</keyword>
<dbReference type="PANTHER" id="PTHR13710">
    <property type="entry name" value="DNA HELICASE RECQ FAMILY MEMBER"/>
    <property type="match status" value="1"/>
</dbReference>
<accession>A0A2V0PCS1</accession>
<comment type="caution">
    <text evidence="7">The sequence shown here is derived from an EMBL/GenBank/DDBJ whole genome shotgun (WGS) entry which is preliminary data.</text>
</comment>
<sequence length="159" mass="16373">MEAGGAAAEGAGVPDAAALQAVLQRELGLQAFRTGQLEAVQATLAGRDSLLILPTGGGKSLSYQLPPVVKGNCFTVVVSPLLALAADQVSKCLDAGIEAAAWNSTTSEAQRRSTFSEICSGEPDLRLLYTTPEALLKPGLRDALKARASTVPAAAWVPE</sequence>
<dbReference type="InterPro" id="IPR027417">
    <property type="entry name" value="P-loop_NTPase"/>
</dbReference>
<dbReference type="Pfam" id="PF00270">
    <property type="entry name" value="DEAD"/>
    <property type="match status" value="1"/>
</dbReference>
<dbReference type="InParanoid" id="A0A2V0PCS1"/>
<dbReference type="GO" id="GO:0005524">
    <property type="term" value="F:ATP binding"/>
    <property type="evidence" value="ECO:0007669"/>
    <property type="project" value="InterPro"/>
</dbReference>
<dbReference type="STRING" id="307507.A0A2V0PCS1"/>
<dbReference type="Proteomes" id="UP000247498">
    <property type="component" value="Unassembled WGS sequence"/>
</dbReference>
<feature type="domain" description="DEAD/DEAH-box helicase" evidence="6">
    <location>
        <begin position="35"/>
        <end position="137"/>
    </location>
</feature>
<dbReference type="SUPFAM" id="SSF52540">
    <property type="entry name" value="P-loop containing nucleoside triphosphate hydrolases"/>
    <property type="match status" value="1"/>
</dbReference>
<dbReference type="EMBL" id="BDRX01000104">
    <property type="protein sequence ID" value="GBF97648.1"/>
    <property type="molecule type" value="Genomic_DNA"/>
</dbReference>
<comment type="similarity">
    <text evidence="1">Belongs to the helicase family. RecQ subfamily.</text>
</comment>
<dbReference type="GO" id="GO:0006281">
    <property type="term" value="P:DNA repair"/>
    <property type="evidence" value="ECO:0007669"/>
    <property type="project" value="TreeGrafter"/>
</dbReference>
<dbReference type="OrthoDB" id="538134at2759"/>